<sequence length="76" mass="9095">MYLDSLLIDFLSKKCTCYKFTKFIVWKIAKEFNLDYDIKIKENYYLIKIGKYEIIYDDVTSSRLQPSGGINVYIFI</sequence>
<evidence type="ECO:0000313" key="2">
    <source>
        <dbReference type="Proteomes" id="UP000640335"/>
    </source>
</evidence>
<protein>
    <submittedName>
        <fullName evidence="1">Uncharacterized protein</fullName>
    </submittedName>
</protein>
<gene>
    <name evidence="1" type="ORF">H9660_06520</name>
</gene>
<feature type="non-terminal residue" evidence="1">
    <location>
        <position position="76"/>
    </location>
</feature>
<proteinExistence type="predicted"/>
<reference evidence="1 2" key="1">
    <citation type="submission" date="2020-08" db="EMBL/GenBank/DDBJ databases">
        <title>A Genomic Blueprint of the Chicken Gut Microbiome.</title>
        <authorList>
            <person name="Gilroy R."/>
            <person name="Ravi A."/>
            <person name="Getino M."/>
            <person name="Pursley I."/>
            <person name="Horton D.L."/>
            <person name="Alikhan N.-F."/>
            <person name="Baker D."/>
            <person name="Gharbi K."/>
            <person name="Hall N."/>
            <person name="Watson M."/>
            <person name="Adriaenssens E.M."/>
            <person name="Foster-Nyarko E."/>
            <person name="Jarju S."/>
            <person name="Secka A."/>
            <person name="Antonio M."/>
            <person name="Oren A."/>
            <person name="Chaudhuri R."/>
            <person name="La Ragione R.M."/>
            <person name="Hildebrand F."/>
            <person name="Pallen M.J."/>
        </authorList>
    </citation>
    <scope>NUCLEOTIDE SEQUENCE [LARGE SCALE GENOMIC DNA]</scope>
    <source>
        <strain evidence="1 2">Sa3CUN1</strain>
    </source>
</reference>
<accession>A0ABR8Q2Z1</accession>
<dbReference type="Proteomes" id="UP000640335">
    <property type="component" value="Unassembled WGS sequence"/>
</dbReference>
<organism evidence="1 2">
    <name type="scientific">Clostridium gallinarum</name>
    <dbReference type="NCBI Taxonomy" id="2762246"/>
    <lineage>
        <taxon>Bacteria</taxon>
        <taxon>Bacillati</taxon>
        <taxon>Bacillota</taxon>
        <taxon>Clostridia</taxon>
        <taxon>Eubacteriales</taxon>
        <taxon>Clostridiaceae</taxon>
        <taxon>Clostridium</taxon>
    </lineage>
</organism>
<evidence type="ECO:0000313" key="1">
    <source>
        <dbReference type="EMBL" id="MBD7914796.1"/>
    </source>
</evidence>
<comment type="caution">
    <text evidence="1">The sequence shown here is derived from an EMBL/GenBank/DDBJ whole genome shotgun (WGS) entry which is preliminary data.</text>
</comment>
<keyword evidence="2" id="KW-1185">Reference proteome</keyword>
<dbReference type="RefSeq" id="WP_191749562.1">
    <property type="nucleotide sequence ID" value="NZ_JACSQZ010000017.1"/>
</dbReference>
<name>A0ABR8Q2Z1_9CLOT</name>
<dbReference type="EMBL" id="JACSQZ010000017">
    <property type="protein sequence ID" value="MBD7914796.1"/>
    <property type="molecule type" value="Genomic_DNA"/>
</dbReference>